<comment type="similarity">
    <text evidence="1">Belongs to the ABC transporter superfamily.</text>
</comment>
<comment type="caution">
    <text evidence="6">The sequence shown here is derived from an EMBL/GenBank/DDBJ whole genome shotgun (WGS) entry which is preliminary data.</text>
</comment>
<dbReference type="SMART" id="SM00382">
    <property type="entry name" value="AAA"/>
    <property type="match status" value="1"/>
</dbReference>
<dbReference type="RefSeq" id="WP_083049245.1">
    <property type="nucleotide sequence ID" value="NZ_MWQY01000005.1"/>
</dbReference>
<dbReference type="InterPro" id="IPR003439">
    <property type="entry name" value="ABC_transporter-like_ATP-bd"/>
</dbReference>
<dbReference type="AlphaFoldDB" id="A0A1Y1S0D9"/>
<dbReference type="CDD" id="cd03225">
    <property type="entry name" value="ABC_cobalt_CbiO_domain1"/>
    <property type="match status" value="1"/>
</dbReference>
<evidence type="ECO:0000313" key="6">
    <source>
        <dbReference type="EMBL" id="ORC36654.1"/>
    </source>
</evidence>
<dbReference type="GO" id="GO:0005524">
    <property type="term" value="F:ATP binding"/>
    <property type="evidence" value="ECO:0007669"/>
    <property type="project" value="UniProtKB-KW"/>
</dbReference>
<proteinExistence type="inferred from homology"/>
<dbReference type="InterPro" id="IPR003593">
    <property type="entry name" value="AAA+_ATPase"/>
</dbReference>
<dbReference type="OrthoDB" id="9784332at2"/>
<keyword evidence="3" id="KW-0547">Nucleotide-binding</keyword>
<evidence type="ECO:0000256" key="1">
    <source>
        <dbReference type="ARBA" id="ARBA00005417"/>
    </source>
</evidence>
<dbReference type="EMBL" id="MWQY01000005">
    <property type="protein sequence ID" value="ORC36654.1"/>
    <property type="molecule type" value="Genomic_DNA"/>
</dbReference>
<evidence type="ECO:0000256" key="3">
    <source>
        <dbReference type="ARBA" id="ARBA00022741"/>
    </source>
</evidence>
<dbReference type="Proteomes" id="UP000192343">
    <property type="component" value="Unassembled WGS sequence"/>
</dbReference>
<keyword evidence="2" id="KW-0813">Transport</keyword>
<dbReference type="PROSITE" id="PS00211">
    <property type="entry name" value="ABC_TRANSPORTER_1"/>
    <property type="match status" value="1"/>
</dbReference>
<sequence length="250" mass="27425">MNEPVLSFQDVGYRFSDGFWGLKHVNLELFAGELLLLAGSNGAGKTLLMRHANGLARPTEGRVLYRGEEVHKAGRKIRQRIGLVFQHPEEQIIEESVAAEIAFGPGNLGIRGERLKSLVESNLELFGLAPYAERHPMTLSGGERRRLALASVLAMEPDILLLDEPFMELDYPGVRSLLSVLLKLHAAGQGICVITHDVGKILAHCDRLALMKDGTLSAAGKPEDLVGQLEEHGVRNPCRGGMLLEHASWR</sequence>
<dbReference type="Gene3D" id="3.40.50.300">
    <property type="entry name" value="P-loop containing nucleotide triphosphate hydrolases"/>
    <property type="match status" value="1"/>
</dbReference>
<evidence type="ECO:0000313" key="7">
    <source>
        <dbReference type="Proteomes" id="UP000192343"/>
    </source>
</evidence>
<name>A0A1Y1S0D9_9SPIO</name>
<dbReference type="SUPFAM" id="SSF52540">
    <property type="entry name" value="P-loop containing nucleoside triphosphate hydrolases"/>
    <property type="match status" value="1"/>
</dbReference>
<dbReference type="InterPro" id="IPR027417">
    <property type="entry name" value="P-loop_NTPase"/>
</dbReference>
<feature type="domain" description="ABC transporter" evidence="5">
    <location>
        <begin position="6"/>
        <end position="238"/>
    </location>
</feature>
<evidence type="ECO:0000259" key="5">
    <source>
        <dbReference type="PROSITE" id="PS50893"/>
    </source>
</evidence>
<keyword evidence="7" id="KW-1185">Reference proteome</keyword>
<evidence type="ECO:0000256" key="4">
    <source>
        <dbReference type="ARBA" id="ARBA00022840"/>
    </source>
</evidence>
<dbReference type="GO" id="GO:0016887">
    <property type="term" value="F:ATP hydrolysis activity"/>
    <property type="evidence" value="ECO:0007669"/>
    <property type="project" value="InterPro"/>
</dbReference>
<evidence type="ECO:0000256" key="2">
    <source>
        <dbReference type="ARBA" id="ARBA00022448"/>
    </source>
</evidence>
<gene>
    <name evidence="6" type="ORF">B4O97_06200</name>
</gene>
<accession>A0A1Y1S0D9</accession>
<dbReference type="PROSITE" id="PS50893">
    <property type="entry name" value="ABC_TRANSPORTER_2"/>
    <property type="match status" value="1"/>
</dbReference>
<dbReference type="InterPro" id="IPR017871">
    <property type="entry name" value="ABC_transporter-like_CS"/>
</dbReference>
<dbReference type="Pfam" id="PF00005">
    <property type="entry name" value="ABC_tran"/>
    <property type="match status" value="1"/>
</dbReference>
<reference evidence="6 7" key="1">
    <citation type="submission" date="2017-03" db="EMBL/GenBank/DDBJ databases">
        <title>Draft Genome sequence of Marispirochaeta sp. strain JC444.</title>
        <authorList>
            <person name="Shivani Y."/>
            <person name="Subhash Y."/>
            <person name="Sasikala C."/>
            <person name="Ramana C."/>
        </authorList>
    </citation>
    <scope>NUCLEOTIDE SEQUENCE [LARGE SCALE GENOMIC DNA]</scope>
    <source>
        <strain evidence="6 7">JC444</strain>
    </source>
</reference>
<dbReference type="PANTHER" id="PTHR43553">
    <property type="entry name" value="HEAVY METAL TRANSPORTER"/>
    <property type="match status" value="1"/>
</dbReference>
<dbReference type="InterPro" id="IPR050095">
    <property type="entry name" value="ECF_ABC_transporter_ATP-bd"/>
</dbReference>
<dbReference type="GO" id="GO:0043190">
    <property type="term" value="C:ATP-binding cassette (ABC) transporter complex"/>
    <property type="evidence" value="ECO:0007669"/>
    <property type="project" value="TreeGrafter"/>
</dbReference>
<dbReference type="GO" id="GO:0042626">
    <property type="term" value="F:ATPase-coupled transmembrane transporter activity"/>
    <property type="evidence" value="ECO:0007669"/>
    <property type="project" value="TreeGrafter"/>
</dbReference>
<keyword evidence="4" id="KW-0067">ATP-binding</keyword>
<organism evidence="6 7">
    <name type="scientific">Marispirochaeta aestuarii</name>
    <dbReference type="NCBI Taxonomy" id="1963862"/>
    <lineage>
        <taxon>Bacteria</taxon>
        <taxon>Pseudomonadati</taxon>
        <taxon>Spirochaetota</taxon>
        <taxon>Spirochaetia</taxon>
        <taxon>Spirochaetales</taxon>
        <taxon>Spirochaetaceae</taxon>
        <taxon>Marispirochaeta</taxon>
    </lineage>
</organism>
<dbReference type="PANTHER" id="PTHR43553:SF24">
    <property type="entry name" value="ENERGY-COUPLING FACTOR TRANSPORTER ATP-BINDING PROTEIN ECFA1"/>
    <property type="match status" value="1"/>
</dbReference>
<protein>
    <recommendedName>
        <fullName evidence="5">ABC transporter domain-containing protein</fullName>
    </recommendedName>
</protein>
<dbReference type="STRING" id="1963862.B4O97_06200"/>
<dbReference type="InterPro" id="IPR015856">
    <property type="entry name" value="ABC_transpr_CbiO/EcfA_su"/>
</dbReference>